<sequence length="102" mass="11170">MGSGSNPKSQENLTPFKKGQSGNPKGRAKGKTLRQLLRDVAEGKKRLLIEAMYKKALRGDPKAAEWIAKHSQEGSGSTTIETKDFTVTLAPPTDEDEEENNE</sequence>
<accession>A0A0F9DVD1</accession>
<reference evidence="3" key="1">
    <citation type="journal article" date="2015" name="Nature">
        <title>Complex archaea that bridge the gap between prokaryotes and eukaryotes.</title>
        <authorList>
            <person name="Spang A."/>
            <person name="Saw J.H."/>
            <person name="Jorgensen S.L."/>
            <person name="Zaremba-Niedzwiedzka K."/>
            <person name="Martijn J."/>
            <person name="Lind A.E."/>
            <person name="van Eijk R."/>
            <person name="Schleper C."/>
            <person name="Guy L."/>
            <person name="Ettema T.J."/>
        </authorList>
    </citation>
    <scope>NUCLEOTIDE SEQUENCE</scope>
</reference>
<comment type="caution">
    <text evidence="3">The sequence shown here is derived from an EMBL/GenBank/DDBJ whole genome shotgun (WGS) entry which is preliminary data.</text>
</comment>
<organism evidence="3">
    <name type="scientific">marine sediment metagenome</name>
    <dbReference type="NCBI Taxonomy" id="412755"/>
    <lineage>
        <taxon>unclassified sequences</taxon>
        <taxon>metagenomes</taxon>
        <taxon>ecological metagenomes</taxon>
    </lineage>
</organism>
<dbReference type="EMBL" id="LAZR01037648">
    <property type="protein sequence ID" value="KKL21651.1"/>
    <property type="molecule type" value="Genomic_DNA"/>
</dbReference>
<dbReference type="AlphaFoldDB" id="A0A0F9DVD1"/>
<proteinExistence type="predicted"/>
<feature type="compositionally biased region" description="Acidic residues" evidence="1">
    <location>
        <begin position="93"/>
        <end position="102"/>
    </location>
</feature>
<name>A0A0F9DVD1_9ZZZZ</name>
<protein>
    <recommendedName>
        <fullName evidence="2">DUF5681 domain-containing protein</fullName>
    </recommendedName>
</protein>
<feature type="region of interest" description="Disordered" evidence="1">
    <location>
        <begin position="1"/>
        <end position="32"/>
    </location>
</feature>
<feature type="domain" description="DUF5681" evidence="2">
    <location>
        <begin position="14"/>
        <end position="70"/>
    </location>
</feature>
<evidence type="ECO:0000259" key="2">
    <source>
        <dbReference type="Pfam" id="PF18932"/>
    </source>
</evidence>
<dbReference type="InterPro" id="IPR043736">
    <property type="entry name" value="DUF5681"/>
</dbReference>
<evidence type="ECO:0000313" key="3">
    <source>
        <dbReference type="EMBL" id="KKL21651.1"/>
    </source>
</evidence>
<evidence type="ECO:0000256" key="1">
    <source>
        <dbReference type="SAM" id="MobiDB-lite"/>
    </source>
</evidence>
<gene>
    <name evidence="3" type="ORF">LCGC14_2443300</name>
</gene>
<feature type="compositionally biased region" description="Polar residues" evidence="1">
    <location>
        <begin position="1"/>
        <end position="13"/>
    </location>
</feature>
<dbReference type="Pfam" id="PF18932">
    <property type="entry name" value="DUF5681"/>
    <property type="match status" value="1"/>
</dbReference>
<feature type="region of interest" description="Disordered" evidence="1">
    <location>
        <begin position="69"/>
        <end position="102"/>
    </location>
</feature>